<comment type="caution">
    <text evidence="1">The sequence shown here is derived from an EMBL/GenBank/DDBJ whole genome shotgun (WGS) entry which is preliminary data.</text>
</comment>
<dbReference type="Proteomes" id="UP000004374">
    <property type="component" value="Unassembled WGS sequence"/>
</dbReference>
<reference evidence="1 2" key="1">
    <citation type="journal article" date="2012" name="J. Bacteriol.">
        <title>Genome Sequence of the Protease-Producing Bacterium Rheinheimera nanhaiensis E407-8T, Isolated from Deep-Sea Sediment of the South China Sea.</title>
        <authorList>
            <person name="Zhang X.-Y."/>
            <person name="Zhang Y.-J."/>
            <person name="Qin Q.-L."/>
            <person name="Xie B.-B."/>
            <person name="Chen X.-L."/>
            <person name="Zhou B.-C."/>
            <person name="Zhang Y.-Z."/>
        </authorList>
    </citation>
    <scope>NUCLEOTIDE SEQUENCE [LARGE SCALE GENOMIC DNA]</scope>
    <source>
        <strain evidence="1 2">E407-8</strain>
    </source>
</reference>
<organism evidence="1 2">
    <name type="scientific">Rheinheimera nanhaiensis E407-8</name>
    <dbReference type="NCBI Taxonomy" id="562729"/>
    <lineage>
        <taxon>Bacteria</taxon>
        <taxon>Pseudomonadati</taxon>
        <taxon>Pseudomonadota</taxon>
        <taxon>Gammaproteobacteria</taxon>
        <taxon>Chromatiales</taxon>
        <taxon>Chromatiaceae</taxon>
        <taxon>Rheinheimera</taxon>
    </lineage>
</organism>
<sequence length="131" mass="14732">MTLLPAVNAVSAPKTYQLQTSVIRLIAAPEEHYDKNIVVDGIFIGYSENNLFFDEQHAEYLLRPMSINVLDDSVDEENALSVSACNGEWVELWGTFVKAVDPDISYFKGRLVADKAVLHKNGETCWQRTKP</sequence>
<protein>
    <submittedName>
        <fullName evidence="1">Uncharacterized protein</fullName>
    </submittedName>
</protein>
<dbReference type="AlphaFoldDB" id="I1E2D2"/>
<accession>I1E2D2</accession>
<dbReference type="EMBL" id="BAFK01000028">
    <property type="protein sequence ID" value="GAB60460.1"/>
    <property type="molecule type" value="Genomic_DNA"/>
</dbReference>
<evidence type="ECO:0000313" key="2">
    <source>
        <dbReference type="Proteomes" id="UP000004374"/>
    </source>
</evidence>
<keyword evidence="2" id="KW-1185">Reference proteome</keyword>
<dbReference type="STRING" id="562729.RNAN_3484"/>
<gene>
    <name evidence="1" type="ORF">RNAN_3484</name>
</gene>
<name>I1E2D2_9GAMM</name>
<evidence type="ECO:0000313" key="1">
    <source>
        <dbReference type="EMBL" id="GAB60460.1"/>
    </source>
</evidence>
<proteinExistence type="predicted"/>